<dbReference type="SUPFAM" id="SSF46785">
    <property type="entry name" value="Winged helix' DNA-binding domain"/>
    <property type="match status" value="1"/>
</dbReference>
<dbReference type="Gene3D" id="1.10.10.10">
    <property type="entry name" value="Winged helix-like DNA-binding domain superfamily/Winged helix DNA-binding domain"/>
    <property type="match status" value="1"/>
</dbReference>
<dbReference type="InterPro" id="IPR036388">
    <property type="entry name" value="WH-like_DNA-bd_sf"/>
</dbReference>
<dbReference type="GO" id="GO:0004519">
    <property type="term" value="F:endonuclease activity"/>
    <property type="evidence" value="ECO:0007669"/>
    <property type="project" value="UniProtKB-KW"/>
</dbReference>
<keyword evidence="1" id="KW-0378">Hydrolase</keyword>
<sequence>MTLATLCKWKLLREVDFKTYRLTDIGADLLKTHSETSLGRQIQASTLYFGEILQELKTEVLTGSALKQVANQKYGMSFKSSSDFSCRTQYLIGLGFIERSSKRYRITPPGKDFLQLLRDENLLSECSNKKSYKEPESNNHINLELPNSFLRKCKKQKLSPEFVLHELMTYYTNNKLSFGIQSNEKRR</sequence>
<keyword evidence="1" id="KW-0540">Nuclease</keyword>
<dbReference type="EMBL" id="BK016244">
    <property type="protein sequence ID" value="DAG04609.1"/>
    <property type="molecule type" value="Genomic_DNA"/>
</dbReference>
<organism evidence="1">
    <name type="scientific">Siphoviridae sp. ctDXu9</name>
    <dbReference type="NCBI Taxonomy" id="2825387"/>
    <lineage>
        <taxon>Viruses</taxon>
        <taxon>Duplodnaviria</taxon>
        <taxon>Heunggongvirae</taxon>
        <taxon>Uroviricota</taxon>
        <taxon>Caudoviricetes</taxon>
    </lineage>
</organism>
<reference evidence="1" key="1">
    <citation type="journal article" date="2021" name="Proc. Natl. Acad. Sci. U.S.A.">
        <title>A Catalog of Tens of Thousands of Viruses from Human Metagenomes Reveals Hidden Associations with Chronic Diseases.</title>
        <authorList>
            <person name="Tisza M.J."/>
            <person name="Buck C.B."/>
        </authorList>
    </citation>
    <scope>NUCLEOTIDE SEQUENCE</scope>
    <source>
        <strain evidence="1">CtDXu9</strain>
    </source>
</reference>
<dbReference type="InterPro" id="IPR036390">
    <property type="entry name" value="WH_DNA-bd_sf"/>
</dbReference>
<evidence type="ECO:0000313" key="1">
    <source>
        <dbReference type="EMBL" id="DAG04609.1"/>
    </source>
</evidence>
<protein>
    <submittedName>
        <fullName evidence="1">FOKI RESTRICTION ENDONUCLEASE/DNA COMPLEX (ENDONUCLEASE-DNA), TYPE IIS, RESTRICTION.8A</fullName>
    </submittedName>
</protein>
<proteinExistence type="predicted"/>
<name>A0A8S5VCW0_9CAUD</name>
<keyword evidence="1" id="KW-0255">Endonuclease</keyword>
<accession>A0A8S5VCW0</accession>